<protein>
    <submittedName>
        <fullName evidence="2">Uncharacterized protein</fullName>
    </submittedName>
</protein>
<dbReference type="Proteomes" id="UP000322234">
    <property type="component" value="Unassembled WGS sequence"/>
</dbReference>
<comment type="caution">
    <text evidence="2">The sequence shown here is derived from an EMBL/GenBank/DDBJ whole genome shotgun (WGS) entry which is preliminary data.</text>
</comment>
<reference evidence="2" key="1">
    <citation type="submission" date="2019-10" db="EMBL/GenBank/DDBJ databases">
        <title>The sequence and de novo assembly of the wild yak genome.</title>
        <authorList>
            <person name="Liu Y."/>
        </authorList>
    </citation>
    <scope>NUCLEOTIDE SEQUENCE [LARGE SCALE GENOMIC DNA]</scope>
    <source>
        <strain evidence="2">WY2019</strain>
    </source>
</reference>
<name>A0A6B0S683_9CETA</name>
<gene>
    <name evidence="2" type="ORF">E5288_WYG018250</name>
</gene>
<evidence type="ECO:0000256" key="1">
    <source>
        <dbReference type="SAM" id="MobiDB-lite"/>
    </source>
</evidence>
<keyword evidence="3" id="KW-1185">Reference proteome</keyword>
<accession>A0A6B0S683</accession>
<dbReference type="EMBL" id="VBQZ03000143">
    <property type="protein sequence ID" value="MXQ95734.1"/>
    <property type="molecule type" value="Genomic_DNA"/>
</dbReference>
<organism evidence="2 3">
    <name type="scientific">Bos mutus</name>
    <name type="common">wild yak</name>
    <dbReference type="NCBI Taxonomy" id="72004"/>
    <lineage>
        <taxon>Eukaryota</taxon>
        <taxon>Metazoa</taxon>
        <taxon>Chordata</taxon>
        <taxon>Craniata</taxon>
        <taxon>Vertebrata</taxon>
        <taxon>Euteleostomi</taxon>
        <taxon>Mammalia</taxon>
        <taxon>Eutheria</taxon>
        <taxon>Laurasiatheria</taxon>
        <taxon>Artiodactyla</taxon>
        <taxon>Ruminantia</taxon>
        <taxon>Pecora</taxon>
        <taxon>Bovidae</taxon>
        <taxon>Bovinae</taxon>
        <taxon>Bos</taxon>
    </lineage>
</organism>
<feature type="compositionally biased region" description="Polar residues" evidence="1">
    <location>
        <begin position="46"/>
        <end position="55"/>
    </location>
</feature>
<sequence>MWLFCRTVDRKSVVSVILLAKCELQESQCWCQPRLRMSASGPPGSPTCTPRQHSGQCGPGHSSVPLSAPGTTTARLLFPAMPDRD</sequence>
<evidence type="ECO:0000313" key="3">
    <source>
        <dbReference type="Proteomes" id="UP000322234"/>
    </source>
</evidence>
<evidence type="ECO:0000313" key="2">
    <source>
        <dbReference type="EMBL" id="MXQ95734.1"/>
    </source>
</evidence>
<feature type="region of interest" description="Disordered" evidence="1">
    <location>
        <begin position="39"/>
        <end position="85"/>
    </location>
</feature>
<dbReference type="AlphaFoldDB" id="A0A6B0S683"/>
<proteinExistence type="predicted"/>